<keyword evidence="3" id="KW-1185">Reference proteome</keyword>
<name>A0ABU5UYU6_9GAMM</name>
<keyword evidence="1" id="KW-0732">Signal</keyword>
<dbReference type="RefSeq" id="WP_323437769.1">
    <property type="nucleotide sequence ID" value="NZ_JAYFUH010000056.1"/>
</dbReference>
<comment type="caution">
    <text evidence="2">The sequence shown here is derived from an EMBL/GenBank/DDBJ whole genome shotgun (WGS) entry which is preliminary data.</text>
</comment>
<feature type="signal peptide" evidence="1">
    <location>
        <begin position="1"/>
        <end position="23"/>
    </location>
</feature>
<evidence type="ECO:0000313" key="3">
    <source>
        <dbReference type="Proteomes" id="UP001301653"/>
    </source>
</evidence>
<proteinExistence type="predicted"/>
<organism evidence="2 3">
    <name type="scientific">Stenotrophomonas capsici</name>
    <dbReference type="NCBI Taxonomy" id="3110230"/>
    <lineage>
        <taxon>Bacteria</taxon>
        <taxon>Pseudomonadati</taxon>
        <taxon>Pseudomonadota</taxon>
        <taxon>Gammaproteobacteria</taxon>
        <taxon>Lysobacterales</taxon>
        <taxon>Lysobacteraceae</taxon>
        <taxon>Stenotrophomonas</taxon>
    </lineage>
</organism>
<reference evidence="2 3" key="1">
    <citation type="submission" date="2023-12" db="EMBL/GenBank/DDBJ databases">
        <title>Stenotrophomonas guangdongensis sp. nov., isolated from wilted pepper plants (Capsicum annuum).</title>
        <authorList>
            <person name="Qiu M."/>
            <person name="Li Y."/>
            <person name="Liu Q."/>
            <person name="Zhang X."/>
            <person name="Huang Y."/>
            <person name="Guo R."/>
            <person name="Hu M."/>
            <person name="Zhou J."/>
            <person name="Zhou X."/>
        </authorList>
    </citation>
    <scope>NUCLEOTIDE SEQUENCE [LARGE SCALE GENOMIC DNA]</scope>
    <source>
        <strain evidence="2 3">MH1</strain>
    </source>
</reference>
<gene>
    <name evidence="2" type="ORF">VA603_01760</name>
</gene>
<evidence type="ECO:0008006" key="4">
    <source>
        <dbReference type="Google" id="ProtNLM"/>
    </source>
</evidence>
<evidence type="ECO:0000256" key="1">
    <source>
        <dbReference type="SAM" id="SignalP"/>
    </source>
</evidence>
<feature type="chain" id="PRO_5045451545" description="Secreted protein" evidence="1">
    <location>
        <begin position="24"/>
        <end position="222"/>
    </location>
</feature>
<accession>A0ABU5UYU6</accession>
<evidence type="ECO:0000313" key="2">
    <source>
        <dbReference type="EMBL" id="MEA5666265.1"/>
    </source>
</evidence>
<dbReference type="Proteomes" id="UP001301653">
    <property type="component" value="Unassembled WGS sequence"/>
</dbReference>
<dbReference type="EMBL" id="JAYFUH010000056">
    <property type="protein sequence ID" value="MEA5666265.1"/>
    <property type="molecule type" value="Genomic_DNA"/>
</dbReference>
<sequence>MRHVRDVLCALALGLAASMPAMATSWPELPLPDDSQGEWVSRHMIHNGVPMRAARFQSQLPPAQLVRYYEQLWPGQVTVTDLGSKKIVAHGTNKHFFTIEISGGAAGSEGQIGIVEVLKETPRAEPGADFLKPSGTQVVTDTVYLDNPGRTLTMNVRMSPFQADGFYKSRLPERGWRSQDAKPCPMMALSCTASYSNGKEQMTLTFNRNGETTDMVVNQISR</sequence>
<protein>
    <recommendedName>
        <fullName evidence="4">Secreted protein</fullName>
    </recommendedName>
</protein>